<dbReference type="NCBIfam" id="NF011990">
    <property type="entry name" value="PRK15446.2-6"/>
    <property type="match status" value="1"/>
</dbReference>
<name>A0ABQ4QLZ6_9HYPH</name>
<dbReference type="PANTHER" id="PTHR43135:SF3">
    <property type="entry name" value="ALPHA-D-RIBOSE 1-METHYLPHOSPHONATE 5-TRIPHOSPHATE DIPHOSPHATASE"/>
    <property type="match status" value="1"/>
</dbReference>
<proteinExistence type="predicted"/>
<dbReference type="Gene3D" id="2.30.40.10">
    <property type="entry name" value="Urease, subunit C, domain 1"/>
    <property type="match status" value="1"/>
</dbReference>
<keyword evidence="3" id="KW-1185">Reference proteome</keyword>
<dbReference type="PANTHER" id="PTHR43135">
    <property type="entry name" value="ALPHA-D-RIBOSE 1-METHYLPHOSPHONATE 5-TRIPHOSPHATE DIPHOSPHATASE"/>
    <property type="match status" value="1"/>
</dbReference>
<dbReference type="PIRSF" id="PIRSF038971">
    <property type="entry name" value="PhnM"/>
    <property type="match status" value="1"/>
</dbReference>
<accession>A0ABQ4QLZ6</accession>
<dbReference type="EMBL" id="BPQG01000071">
    <property type="protein sequence ID" value="GJD46257.1"/>
    <property type="molecule type" value="Genomic_DNA"/>
</dbReference>
<evidence type="ECO:0000313" key="2">
    <source>
        <dbReference type="EMBL" id="GJD46257.1"/>
    </source>
</evidence>
<dbReference type="Gene3D" id="3.20.20.140">
    <property type="entry name" value="Metal-dependent hydrolases"/>
    <property type="match status" value="2"/>
</dbReference>
<reference evidence="2 3" key="1">
    <citation type="journal article" date="2021" name="Front. Microbiol.">
        <title>Comprehensive Comparative Genomics and Phenotyping of Methylobacterium Species.</title>
        <authorList>
            <person name="Alessa O."/>
            <person name="Ogura Y."/>
            <person name="Fujitani Y."/>
            <person name="Takami H."/>
            <person name="Hayashi T."/>
            <person name="Sahin N."/>
            <person name="Tani A."/>
        </authorList>
    </citation>
    <scope>NUCLEOTIDE SEQUENCE [LARGE SCALE GENOMIC DNA]</scope>
    <source>
        <strain evidence="2 3">DSM 23679</strain>
    </source>
</reference>
<dbReference type="NCBIfam" id="TIGR02318">
    <property type="entry name" value="phosphono_phnM"/>
    <property type="match status" value="1"/>
</dbReference>
<dbReference type="SUPFAM" id="SSF51338">
    <property type="entry name" value="Composite domain of metallo-dependent hydrolases"/>
    <property type="match status" value="1"/>
</dbReference>
<protein>
    <submittedName>
        <fullName evidence="2">Alpha-D-ribose 1-methylphosphonate 5-triphosphate diphosphatase</fullName>
    </submittedName>
</protein>
<dbReference type="InterPro" id="IPR012696">
    <property type="entry name" value="PhnM"/>
</dbReference>
<dbReference type="InterPro" id="IPR013108">
    <property type="entry name" value="Amidohydro_3"/>
</dbReference>
<organism evidence="2 3">
    <name type="scientific">Methylobacterium cerastii</name>
    <dbReference type="NCBI Taxonomy" id="932741"/>
    <lineage>
        <taxon>Bacteria</taxon>
        <taxon>Pseudomonadati</taxon>
        <taxon>Pseudomonadota</taxon>
        <taxon>Alphaproteobacteria</taxon>
        <taxon>Hyphomicrobiales</taxon>
        <taxon>Methylobacteriaceae</taxon>
        <taxon>Methylobacterium</taxon>
    </lineage>
</organism>
<comment type="caution">
    <text evidence="2">The sequence shown here is derived from an EMBL/GenBank/DDBJ whole genome shotgun (WGS) entry which is preliminary data.</text>
</comment>
<sequence length="392" mass="41973">MNQTVIDRKHTSMTDRVEILENARLVLPDRVETGWIAVVDGRIAEIGTGSAPEHGLNCEGDTLIPGLVELHTDHLESHYAPRPGVRWHPLGAVLAYDAQIAASGITTVFDSLRAGTDPDGSGLGTELELLAAALAEAQDADLFRAEHRTHLRCEIPSTDVVETVRTFAERYAIGLLSLMDHTPGQRQFRDVSKYYVYAGRGGRSLEEIKLSTERKMREGRALNAVNRPALVAFAREHGIPLASHDDTTLADVALSQEESVVLAEFPTTLEAAEASHAAGITVMMGAPNLIRGGSHSGNVAAHTLAEAGNLSILSSDYVPASLLMAAFGLPERVPGISLPDAIATVTANPARATGLTDRGRLEPGLRADLVRVRLARGVPVVRQVWRAGARVV</sequence>
<dbReference type="SUPFAM" id="SSF51556">
    <property type="entry name" value="Metallo-dependent hydrolases"/>
    <property type="match status" value="1"/>
</dbReference>
<gene>
    <name evidence="2" type="primary">phnM_2</name>
    <name evidence="2" type="ORF">AFCDBAGC_4137</name>
</gene>
<dbReference type="Pfam" id="PF07969">
    <property type="entry name" value="Amidohydro_3"/>
    <property type="match status" value="1"/>
</dbReference>
<evidence type="ECO:0000259" key="1">
    <source>
        <dbReference type="Pfam" id="PF07969"/>
    </source>
</evidence>
<dbReference type="InterPro" id="IPR011059">
    <property type="entry name" value="Metal-dep_hydrolase_composite"/>
</dbReference>
<dbReference type="NCBIfam" id="NF011984">
    <property type="entry name" value="PRK15446.1-5"/>
    <property type="match status" value="1"/>
</dbReference>
<dbReference type="Proteomes" id="UP001055117">
    <property type="component" value="Unassembled WGS sequence"/>
</dbReference>
<dbReference type="CDD" id="cd01306">
    <property type="entry name" value="PhnM"/>
    <property type="match status" value="1"/>
</dbReference>
<dbReference type="InterPro" id="IPR051781">
    <property type="entry name" value="Metallo-dep_Hydrolase"/>
</dbReference>
<dbReference type="NCBIfam" id="NF011983">
    <property type="entry name" value="PRK15446.1-4"/>
    <property type="match status" value="1"/>
</dbReference>
<evidence type="ECO:0000313" key="3">
    <source>
        <dbReference type="Proteomes" id="UP001055117"/>
    </source>
</evidence>
<feature type="domain" description="Amidohydrolase 3" evidence="1">
    <location>
        <begin position="260"/>
        <end position="392"/>
    </location>
</feature>
<dbReference type="NCBIfam" id="NF011987">
    <property type="entry name" value="PRK15446.2-3"/>
    <property type="match status" value="1"/>
</dbReference>
<dbReference type="InterPro" id="IPR032466">
    <property type="entry name" value="Metal_Hydrolase"/>
</dbReference>